<keyword evidence="5" id="KW-1185">Reference proteome</keyword>
<dbReference type="InterPro" id="IPR025722">
    <property type="entry name" value="TetR"/>
</dbReference>
<dbReference type="EMBL" id="BAABCY010000004">
    <property type="protein sequence ID" value="GAA3552782.1"/>
    <property type="molecule type" value="Genomic_DNA"/>
</dbReference>
<evidence type="ECO:0000256" key="1">
    <source>
        <dbReference type="ARBA" id="ARBA00023125"/>
    </source>
</evidence>
<evidence type="ECO:0000313" key="5">
    <source>
        <dbReference type="Proteomes" id="UP001500954"/>
    </source>
</evidence>
<feature type="domain" description="HTH tetR-type" evidence="3">
    <location>
        <begin position="8"/>
        <end position="68"/>
    </location>
</feature>
<evidence type="ECO:0000259" key="3">
    <source>
        <dbReference type="PROSITE" id="PS50977"/>
    </source>
</evidence>
<dbReference type="SUPFAM" id="SSF46689">
    <property type="entry name" value="Homeodomain-like"/>
    <property type="match status" value="1"/>
</dbReference>
<dbReference type="Proteomes" id="UP001500954">
    <property type="component" value="Unassembled WGS sequence"/>
</dbReference>
<protein>
    <recommendedName>
        <fullName evidence="3">HTH tetR-type domain-containing protein</fullName>
    </recommendedName>
</protein>
<sequence>MIPIRLKMKTKQRIINQAIISYNTLGVTNVTSRDIAKALKISHGNLEYHFPNKEALLMAIYKQMKKDISQVYKEGKHAVNPFLHFNELLIKLEQFHNDYLFFNLDVLEISRNYPEVSALLNKTFQIRKAQMSHFYDRFTELGYFKKETIPGMYLRLQHTIRIMITFWKSQQEVLPYFENVQKPKMSTYVWDLLTPHMTEKGVQAYNTITQTNTIIP</sequence>
<dbReference type="InterPro" id="IPR009057">
    <property type="entry name" value="Homeodomain-like_sf"/>
</dbReference>
<gene>
    <name evidence="4" type="ORF">GCM10022395_00400</name>
</gene>
<reference evidence="5" key="1">
    <citation type="journal article" date="2019" name="Int. J. Syst. Evol. Microbiol.">
        <title>The Global Catalogue of Microorganisms (GCM) 10K type strain sequencing project: providing services to taxonomists for standard genome sequencing and annotation.</title>
        <authorList>
            <consortium name="The Broad Institute Genomics Platform"/>
            <consortium name="The Broad Institute Genome Sequencing Center for Infectious Disease"/>
            <person name="Wu L."/>
            <person name="Ma J."/>
        </authorList>
    </citation>
    <scope>NUCLEOTIDE SEQUENCE [LARGE SCALE GENOMIC DNA]</scope>
    <source>
        <strain evidence="5">JCM 17111</strain>
    </source>
</reference>
<dbReference type="InterPro" id="IPR001647">
    <property type="entry name" value="HTH_TetR"/>
</dbReference>
<name>A0ABP6WMC0_9FLAO</name>
<organism evidence="4 5">
    <name type="scientific">Snuella lapsa</name>
    <dbReference type="NCBI Taxonomy" id="870481"/>
    <lineage>
        <taxon>Bacteria</taxon>
        <taxon>Pseudomonadati</taxon>
        <taxon>Bacteroidota</taxon>
        <taxon>Flavobacteriia</taxon>
        <taxon>Flavobacteriales</taxon>
        <taxon>Flavobacteriaceae</taxon>
        <taxon>Snuella</taxon>
    </lineage>
</organism>
<accession>A0ABP6WMC0</accession>
<proteinExistence type="predicted"/>
<keyword evidence="1 2" id="KW-0238">DNA-binding</keyword>
<dbReference type="Gene3D" id="1.10.357.10">
    <property type="entry name" value="Tetracycline Repressor, domain 2"/>
    <property type="match status" value="1"/>
</dbReference>
<comment type="caution">
    <text evidence="4">The sequence shown here is derived from an EMBL/GenBank/DDBJ whole genome shotgun (WGS) entry which is preliminary data.</text>
</comment>
<dbReference type="PROSITE" id="PS50977">
    <property type="entry name" value="HTH_TETR_2"/>
    <property type="match status" value="1"/>
</dbReference>
<dbReference type="Pfam" id="PF13972">
    <property type="entry name" value="TetR"/>
    <property type="match status" value="1"/>
</dbReference>
<dbReference type="Pfam" id="PF00440">
    <property type="entry name" value="TetR_N"/>
    <property type="match status" value="1"/>
</dbReference>
<feature type="DNA-binding region" description="H-T-H motif" evidence="2">
    <location>
        <begin position="31"/>
        <end position="50"/>
    </location>
</feature>
<evidence type="ECO:0000313" key="4">
    <source>
        <dbReference type="EMBL" id="GAA3552782.1"/>
    </source>
</evidence>
<evidence type="ECO:0000256" key="2">
    <source>
        <dbReference type="PROSITE-ProRule" id="PRU00335"/>
    </source>
</evidence>